<evidence type="ECO:0000256" key="5">
    <source>
        <dbReference type="ARBA" id="ARBA00022695"/>
    </source>
</evidence>
<keyword evidence="11" id="KW-0269">Exonuclease</keyword>
<protein>
    <recommendedName>
        <fullName evidence="2">DNA ligase (ATP)</fullName>
        <ecNumber evidence="2">6.5.1.1</ecNumber>
    </recommendedName>
    <alternativeName>
        <fullName evidence="19">NHEJ DNA polymerase</fullName>
    </alternativeName>
</protein>
<dbReference type="InterPro" id="IPR014146">
    <property type="entry name" value="LigD_ligase_dom"/>
</dbReference>
<evidence type="ECO:0000256" key="2">
    <source>
        <dbReference type="ARBA" id="ARBA00012727"/>
    </source>
</evidence>
<dbReference type="Gene3D" id="3.90.920.10">
    <property type="entry name" value="DNA primase, PRIM domain"/>
    <property type="match status" value="1"/>
</dbReference>
<dbReference type="InterPro" id="IPR014144">
    <property type="entry name" value="LigD_PE_domain"/>
</dbReference>
<dbReference type="GO" id="GO:0005524">
    <property type="term" value="F:ATP binding"/>
    <property type="evidence" value="ECO:0007669"/>
    <property type="project" value="UniProtKB-KW"/>
</dbReference>
<dbReference type="GO" id="GO:0006310">
    <property type="term" value="P:DNA recombination"/>
    <property type="evidence" value="ECO:0007669"/>
    <property type="project" value="UniProtKB-KW"/>
</dbReference>
<evidence type="ECO:0000259" key="22">
    <source>
        <dbReference type="PROSITE" id="PS50160"/>
    </source>
</evidence>
<evidence type="ECO:0000256" key="12">
    <source>
        <dbReference type="ARBA" id="ARBA00022840"/>
    </source>
</evidence>
<keyword evidence="24" id="KW-1185">Reference proteome</keyword>
<feature type="region of interest" description="Disordered" evidence="21">
    <location>
        <begin position="1"/>
        <end position="32"/>
    </location>
</feature>
<dbReference type="SUPFAM" id="SSF56091">
    <property type="entry name" value="DNA ligase/mRNA capping enzyme, catalytic domain"/>
    <property type="match status" value="1"/>
</dbReference>
<dbReference type="NCBIfam" id="NF004628">
    <property type="entry name" value="PRK05972.1"/>
    <property type="match status" value="1"/>
</dbReference>
<evidence type="ECO:0000256" key="14">
    <source>
        <dbReference type="ARBA" id="ARBA00023125"/>
    </source>
</evidence>
<dbReference type="InterPro" id="IPR014145">
    <property type="entry name" value="LigD_pol_dom"/>
</dbReference>
<dbReference type="GO" id="GO:0004527">
    <property type="term" value="F:exonuclease activity"/>
    <property type="evidence" value="ECO:0007669"/>
    <property type="project" value="UniProtKB-KW"/>
</dbReference>
<evidence type="ECO:0000256" key="9">
    <source>
        <dbReference type="ARBA" id="ARBA00022763"/>
    </source>
</evidence>
<dbReference type="PROSITE" id="PS00213">
    <property type="entry name" value="LIPOCALIN"/>
    <property type="match status" value="1"/>
</dbReference>
<keyword evidence="16" id="KW-0234">DNA repair</keyword>
<evidence type="ECO:0000256" key="13">
    <source>
        <dbReference type="ARBA" id="ARBA00022932"/>
    </source>
</evidence>
<evidence type="ECO:0000313" key="24">
    <source>
        <dbReference type="Proteomes" id="UP000186364"/>
    </source>
</evidence>
<dbReference type="Pfam" id="PF04679">
    <property type="entry name" value="DNA_ligase_A_C"/>
    <property type="match status" value="1"/>
</dbReference>
<feature type="compositionally biased region" description="Basic and acidic residues" evidence="21">
    <location>
        <begin position="592"/>
        <end position="602"/>
    </location>
</feature>
<dbReference type="Gene3D" id="3.30.1490.70">
    <property type="match status" value="1"/>
</dbReference>
<feature type="region of interest" description="Disordered" evidence="21">
    <location>
        <begin position="168"/>
        <end position="187"/>
    </location>
</feature>
<dbReference type="InterPro" id="IPR033651">
    <property type="entry name" value="PaeLigD_Pol-like"/>
</dbReference>
<dbReference type="PANTHER" id="PTHR42705:SF2">
    <property type="entry name" value="BIFUNCTIONAL NON-HOMOLOGOUS END JOINING PROTEIN LIGD"/>
    <property type="match status" value="1"/>
</dbReference>
<evidence type="ECO:0000256" key="20">
    <source>
        <dbReference type="ARBA" id="ARBA00034003"/>
    </source>
</evidence>
<dbReference type="SUPFAM" id="SSF50249">
    <property type="entry name" value="Nucleic acid-binding proteins"/>
    <property type="match status" value="1"/>
</dbReference>
<evidence type="ECO:0000256" key="3">
    <source>
        <dbReference type="ARBA" id="ARBA00022598"/>
    </source>
</evidence>
<dbReference type="PANTHER" id="PTHR42705">
    <property type="entry name" value="BIFUNCTIONAL NON-HOMOLOGOUS END JOINING PROTEIN LIGD"/>
    <property type="match status" value="1"/>
</dbReference>
<keyword evidence="12" id="KW-0067">ATP-binding</keyword>
<dbReference type="GO" id="GO:0003677">
    <property type="term" value="F:DNA binding"/>
    <property type="evidence" value="ECO:0007669"/>
    <property type="project" value="UniProtKB-KW"/>
</dbReference>
<proteinExistence type="predicted"/>
<dbReference type="Gene3D" id="2.40.50.140">
    <property type="entry name" value="Nucleic acid-binding proteins"/>
    <property type="match status" value="1"/>
</dbReference>
<dbReference type="InterPro" id="IPR012340">
    <property type="entry name" value="NA-bd_OB-fold"/>
</dbReference>
<evidence type="ECO:0000256" key="18">
    <source>
        <dbReference type="ARBA" id="ARBA00023268"/>
    </source>
</evidence>
<comment type="cofactor">
    <cofactor evidence="1">
        <name>Mn(2+)</name>
        <dbReference type="ChEBI" id="CHEBI:29035"/>
    </cofactor>
</comment>
<evidence type="ECO:0000313" key="23">
    <source>
        <dbReference type="EMBL" id="OLP59105.1"/>
    </source>
</evidence>
<evidence type="ECO:0000256" key="8">
    <source>
        <dbReference type="ARBA" id="ARBA00022741"/>
    </source>
</evidence>
<name>A0A1Q9AUH7_9HYPH</name>
<dbReference type="InterPro" id="IPR052171">
    <property type="entry name" value="NHEJ_LigD"/>
</dbReference>
<evidence type="ECO:0000256" key="6">
    <source>
        <dbReference type="ARBA" id="ARBA00022722"/>
    </source>
</evidence>
<keyword evidence="10" id="KW-0378">Hydrolase</keyword>
<dbReference type="Pfam" id="PF13298">
    <property type="entry name" value="LigD_N"/>
    <property type="match status" value="1"/>
</dbReference>
<dbReference type="NCBIfam" id="TIGR02777">
    <property type="entry name" value="LigD_PE_dom"/>
    <property type="match status" value="1"/>
</dbReference>
<dbReference type="NCBIfam" id="TIGR02778">
    <property type="entry name" value="ligD_pol"/>
    <property type="match status" value="1"/>
</dbReference>
<dbReference type="RefSeq" id="WP_075628448.1">
    <property type="nucleotide sequence ID" value="NZ_FOAM01000004.1"/>
</dbReference>
<keyword evidence="14" id="KW-0238">DNA-binding</keyword>
<dbReference type="GO" id="GO:0006281">
    <property type="term" value="P:DNA repair"/>
    <property type="evidence" value="ECO:0007669"/>
    <property type="project" value="UniProtKB-KW"/>
</dbReference>
<keyword evidence="5" id="KW-0548">Nucleotidyltransferase</keyword>
<comment type="catalytic activity">
    <reaction evidence="20">
        <text>ATP + (deoxyribonucleotide)n-3'-hydroxyl + 5'-phospho-(deoxyribonucleotide)m = (deoxyribonucleotide)n+m + AMP + diphosphate.</text>
        <dbReference type="EC" id="6.5.1.1"/>
    </reaction>
</comment>
<keyword evidence="3 23" id="KW-0436">Ligase</keyword>
<dbReference type="CDD" id="cd07906">
    <property type="entry name" value="Adenylation_DNA_ligase_LigD_LigC"/>
    <property type="match status" value="1"/>
</dbReference>
<evidence type="ECO:0000256" key="1">
    <source>
        <dbReference type="ARBA" id="ARBA00001936"/>
    </source>
</evidence>
<dbReference type="Pfam" id="PF21686">
    <property type="entry name" value="LigD_Prim-Pol"/>
    <property type="match status" value="1"/>
</dbReference>
<dbReference type="Gene3D" id="3.30.470.30">
    <property type="entry name" value="DNA ligase/mRNA capping enzyme"/>
    <property type="match status" value="1"/>
</dbReference>
<sequence length="921" mass="100048">MALETYRAKRNFERTAEPKGSTRQRASKAKAKSAPAFVIQKHAARRLHYDFRLEMDGVLKSWAVAKGPSLVAGEKRLAVHVEDHPLDYGDFEGTIPKGEYGGGSVIVWDRGRYTPLHDLDAMYRKGHLEFSLEGEKLAGRWHLVRMAGKRGEKRENWLLIKAEDEAARSEDAPDILEEAPDSVLTGRPVEALEGEAPGWSSKTGPIRETPGTKAARKTRRQAKQTATPDAEVGTDRQADPSPLDGLSARDRRKLKPLDLPDFIEPQLATLVAKPPKGGRWLHEVKFDGYRLQARIDQGQTRLLTRSGLDWTERFGPAIGKALAGLTEGSALIDGELVVETGAGSSDFSALQADLSAGRQDRFVYYAFDLFHLDGQDLTDVPLESRKAILERLVQAAEPQGRGEQGAPGLVRFSAHFGEEGGLVLEHACRLSLEGILSKRADGAYHGGRSKDWVKSKCSARQEFVIAGYMPSTAARNAIGSLVLGVYEGDDLVHVGRVGTGFSAATARMLHDRLEELHLPKSPFAQKLPSEAARGVRFCRPELVAEVEFRAWTADGQLRHAAFRGLREDKPASDIVREAEMGEADAAASTGGDHGKAPAEDRNGATGAGKPAAARTSGAAKSRKPTRAPQLAKLTHPDRIYWPDAGVTKEGLADYYVAVWRFIAPFVAGRPLSLLRGPEGIDSATFFQKHAWRGMNKAIDTVPDPQDAKGEPLLMIRDIDGLIGLVQGAALEIHPWGAPVKDLERPDMIIMDLDPGPGVEWAEVIEAAREVKARLEAAGLAAFVKTSGGKGLHVVSPIKPKADWDTAKRFTKAIAEAMAADAPERFVAQVTKSKRKGRILVDYLRNGRGNTAVAPYSSRARPGAPVSMPLGWDELSEAIGPAYFTVDNALSRLNSLDHDPWGEFYKAAAPIPPEKAKSGSKG</sequence>
<dbReference type="AlphaFoldDB" id="A0A1Q9AUH7"/>
<keyword evidence="9" id="KW-0227">DNA damage</keyword>
<evidence type="ECO:0000256" key="4">
    <source>
        <dbReference type="ARBA" id="ARBA00022679"/>
    </source>
</evidence>
<evidence type="ECO:0000256" key="19">
    <source>
        <dbReference type="ARBA" id="ARBA00029943"/>
    </source>
</evidence>
<evidence type="ECO:0000256" key="15">
    <source>
        <dbReference type="ARBA" id="ARBA00023172"/>
    </source>
</evidence>
<keyword evidence="18" id="KW-0511">Multifunctional enzyme</keyword>
<feature type="compositionally biased region" description="Basic and acidic residues" evidence="21">
    <location>
        <begin position="1"/>
        <end position="17"/>
    </location>
</feature>
<keyword evidence="4" id="KW-0808">Transferase</keyword>
<keyword evidence="15" id="KW-0233">DNA recombination</keyword>
<evidence type="ECO:0000256" key="17">
    <source>
        <dbReference type="ARBA" id="ARBA00023211"/>
    </source>
</evidence>
<feature type="region of interest" description="Disordered" evidence="21">
    <location>
        <begin position="193"/>
        <end position="251"/>
    </location>
</feature>
<dbReference type="InterPro" id="IPR012310">
    <property type="entry name" value="DNA_ligase_ATP-dep_cent"/>
</dbReference>
<keyword evidence="6" id="KW-0540">Nuclease</keyword>
<feature type="domain" description="ATP-dependent DNA ligase family profile" evidence="22">
    <location>
        <begin position="355"/>
        <end position="498"/>
    </location>
</feature>
<dbReference type="EC" id="6.5.1.1" evidence="2"/>
<dbReference type="GO" id="GO:0046872">
    <property type="term" value="F:metal ion binding"/>
    <property type="evidence" value="ECO:0007669"/>
    <property type="project" value="UniProtKB-KW"/>
</dbReference>
<dbReference type="InterPro" id="IPR022272">
    <property type="entry name" value="Lipocalin_CS"/>
</dbReference>
<keyword evidence="17" id="KW-0464">Manganese</keyword>
<dbReference type="NCBIfam" id="TIGR02776">
    <property type="entry name" value="NHEJ_ligase_prk"/>
    <property type="match status" value="1"/>
</dbReference>
<evidence type="ECO:0000256" key="11">
    <source>
        <dbReference type="ARBA" id="ARBA00022839"/>
    </source>
</evidence>
<dbReference type="Pfam" id="PF01068">
    <property type="entry name" value="DNA_ligase_A_M"/>
    <property type="match status" value="1"/>
</dbReference>
<evidence type="ECO:0000256" key="7">
    <source>
        <dbReference type="ARBA" id="ARBA00022723"/>
    </source>
</evidence>
<reference evidence="23 24" key="1">
    <citation type="submission" date="2016-09" db="EMBL/GenBank/DDBJ databases">
        <title>Rhizobium sp. nov., a novel species isolated from the rice rhizosphere.</title>
        <authorList>
            <person name="Zhao J."/>
            <person name="Zhang X."/>
        </authorList>
    </citation>
    <scope>NUCLEOTIDE SEQUENCE [LARGE SCALE GENOMIC DNA]</scope>
    <source>
        <strain evidence="23 24">1.7048</strain>
    </source>
</reference>
<dbReference type="GO" id="GO:0003887">
    <property type="term" value="F:DNA-directed DNA polymerase activity"/>
    <property type="evidence" value="ECO:0007669"/>
    <property type="project" value="UniProtKB-KW"/>
</dbReference>
<evidence type="ECO:0000256" key="16">
    <source>
        <dbReference type="ARBA" id="ARBA00023204"/>
    </source>
</evidence>
<dbReference type="NCBIfam" id="TIGR02779">
    <property type="entry name" value="NHEJ_ligase_lig"/>
    <property type="match status" value="1"/>
</dbReference>
<dbReference type="CDD" id="cd07971">
    <property type="entry name" value="OBF_DNA_ligase_LigD"/>
    <property type="match status" value="1"/>
</dbReference>
<dbReference type="CDD" id="cd04862">
    <property type="entry name" value="PaeLigD_Pol_like"/>
    <property type="match status" value="1"/>
</dbReference>
<organism evidence="23 24">
    <name type="scientific">Xaviernesmea oryzae</name>
    <dbReference type="NCBI Taxonomy" id="464029"/>
    <lineage>
        <taxon>Bacteria</taxon>
        <taxon>Pseudomonadati</taxon>
        <taxon>Pseudomonadota</taxon>
        <taxon>Alphaproteobacteria</taxon>
        <taxon>Hyphomicrobiales</taxon>
        <taxon>Rhizobiaceae</taxon>
        <taxon>Rhizobium/Agrobacterium group</taxon>
        <taxon>Xaviernesmea</taxon>
    </lineage>
</organism>
<dbReference type="InterPro" id="IPR012309">
    <property type="entry name" value="DNA_ligase_ATP-dep_C"/>
</dbReference>
<gene>
    <name evidence="23" type="ORF">BJF93_04080</name>
</gene>
<dbReference type="PROSITE" id="PS50160">
    <property type="entry name" value="DNA_LIGASE_A3"/>
    <property type="match status" value="1"/>
</dbReference>
<keyword evidence="7" id="KW-0479">Metal-binding</keyword>
<evidence type="ECO:0000256" key="21">
    <source>
        <dbReference type="SAM" id="MobiDB-lite"/>
    </source>
</evidence>
<dbReference type="GO" id="GO:0003910">
    <property type="term" value="F:DNA ligase (ATP) activity"/>
    <property type="evidence" value="ECO:0007669"/>
    <property type="project" value="UniProtKB-EC"/>
</dbReference>
<dbReference type="EMBL" id="MKIP01000053">
    <property type="protein sequence ID" value="OLP59105.1"/>
    <property type="molecule type" value="Genomic_DNA"/>
</dbReference>
<dbReference type="OrthoDB" id="9802472at2"/>
<feature type="region of interest" description="Disordered" evidence="21">
    <location>
        <begin position="581"/>
        <end position="629"/>
    </location>
</feature>
<dbReference type="Proteomes" id="UP000186364">
    <property type="component" value="Unassembled WGS sequence"/>
</dbReference>
<accession>A0A1Q9AUH7</accession>
<dbReference type="InterPro" id="IPR014143">
    <property type="entry name" value="NHEJ_ligase_prk"/>
</dbReference>
<comment type="caution">
    <text evidence="23">The sequence shown here is derived from an EMBL/GenBank/DDBJ whole genome shotgun (WGS) entry which is preliminary data.</text>
</comment>
<evidence type="ECO:0000256" key="10">
    <source>
        <dbReference type="ARBA" id="ARBA00022801"/>
    </source>
</evidence>
<keyword evidence="13" id="KW-0239">DNA-directed DNA polymerase</keyword>
<keyword evidence="8" id="KW-0547">Nucleotide-binding</keyword>